<dbReference type="EMBL" id="KU935715">
    <property type="protein sequence ID" value="AND75442.1"/>
    <property type="molecule type" value="Genomic_DNA"/>
</dbReference>
<keyword evidence="1" id="KW-0472">Membrane</keyword>
<organism evidence="2 3">
    <name type="scientific">Acinetobacter phage vB_AbaM_ME3</name>
    <dbReference type="NCBI Taxonomy" id="1837876"/>
    <lineage>
        <taxon>Viruses</taxon>
        <taxon>Duplodnaviria</taxon>
        <taxon>Heunggongvirae</taxon>
        <taxon>Uroviricota</taxon>
        <taxon>Caudoviricetes</taxon>
        <taxon>Metrivirus</taxon>
        <taxon>Metrivirus ME3</taxon>
    </lineage>
</organism>
<feature type="transmembrane region" description="Helical" evidence="1">
    <location>
        <begin position="103"/>
        <end position="127"/>
    </location>
</feature>
<keyword evidence="1" id="KW-0812">Transmembrane</keyword>
<evidence type="ECO:0000313" key="2">
    <source>
        <dbReference type="EMBL" id="AND75442.1"/>
    </source>
</evidence>
<accession>A0A172Q0R5</accession>
<evidence type="ECO:0000256" key="1">
    <source>
        <dbReference type="SAM" id="Phobius"/>
    </source>
</evidence>
<proteinExistence type="predicted"/>
<name>A0A172Q0R5_9CAUD</name>
<dbReference type="Proteomes" id="UP000225947">
    <property type="component" value="Segment"/>
</dbReference>
<sequence length="155" mass="18009">MIRKFKSQSIFLYFVRSCLILISIGICSYCYTYLGKEHPIKQELVGSGVIEEMTKDLYGVKYTVKFPRQAPISVTKETYYKYEVGEEVTLYRPNETDAEIRGLITFAVNIAAVIAASYLVFNIFIFCGLCRDFFYWGCNHSNNETFEDYLKRNSK</sequence>
<keyword evidence="1" id="KW-1133">Transmembrane helix</keyword>
<feature type="transmembrane region" description="Helical" evidence="1">
    <location>
        <begin position="12"/>
        <end position="34"/>
    </location>
</feature>
<gene>
    <name evidence="2" type="ORF">ME3_281</name>
</gene>
<protein>
    <submittedName>
        <fullName evidence="2">Putative membrane protein</fullName>
    </submittedName>
</protein>
<keyword evidence="3" id="KW-1185">Reference proteome</keyword>
<evidence type="ECO:0000313" key="3">
    <source>
        <dbReference type="Proteomes" id="UP000225947"/>
    </source>
</evidence>
<reference evidence="3" key="1">
    <citation type="submission" date="2016-03" db="EMBL/GenBank/DDBJ databases">
        <title>Characterization of Acinetobacter baumannii phage vB_AbaM_ME3.</title>
        <authorList>
            <person name="Buttimer C.T.H."/>
            <person name="Elbreki M."/>
            <person name="Coffey A."/>
        </authorList>
    </citation>
    <scope>NUCLEOTIDE SEQUENCE [LARGE SCALE GENOMIC DNA]</scope>
</reference>